<comment type="caution">
    <text evidence="2">The sequence shown here is derived from an EMBL/GenBank/DDBJ whole genome shotgun (WGS) entry which is preliminary data.</text>
</comment>
<evidence type="ECO:0000256" key="1">
    <source>
        <dbReference type="SAM" id="Phobius"/>
    </source>
</evidence>
<proteinExistence type="predicted"/>
<evidence type="ECO:0000313" key="2">
    <source>
        <dbReference type="EMBL" id="OBI40726.1"/>
    </source>
</evidence>
<reference evidence="3" key="1">
    <citation type="submission" date="2016-06" db="EMBL/GenBank/DDBJ databases">
        <authorList>
            <person name="Sutton G."/>
            <person name="Brinkac L."/>
            <person name="Sanka R."/>
            <person name="Adams M."/>
            <person name="Lau E."/>
            <person name="Sam S."/>
            <person name="Sreng N."/>
            <person name="Him V."/>
            <person name="Kerleguer A."/>
            <person name="Cheng S."/>
        </authorList>
    </citation>
    <scope>NUCLEOTIDE SEQUENCE [LARGE SCALE GENOMIC DNA]</scope>
    <source>
        <strain evidence="3">E861</strain>
    </source>
</reference>
<dbReference type="AlphaFoldDB" id="A0A1A2YUW0"/>
<name>A0A1A2YUW0_9MYCO</name>
<gene>
    <name evidence="2" type="ORF">A5707_08490</name>
</gene>
<keyword evidence="1" id="KW-1133">Transmembrane helix</keyword>
<organism evidence="2 3">
    <name type="scientific">Mycobacterium kyorinense</name>
    <dbReference type="NCBI Taxonomy" id="487514"/>
    <lineage>
        <taxon>Bacteria</taxon>
        <taxon>Bacillati</taxon>
        <taxon>Actinomycetota</taxon>
        <taxon>Actinomycetes</taxon>
        <taxon>Mycobacteriales</taxon>
        <taxon>Mycobacteriaceae</taxon>
        <taxon>Mycobacterium</taxon>
    </lineage>
</organism>
<dbReference type="EMBL" id="LZKJ01000196">
    <property type="protein sequence ID" value="OBI40726.1"/>
    <property type="molecule type" value="Genomic_DNA"/>
</dbReference>
<feature type="transmembrane region" description="Helical" evidence="1">
    <location>
        <begin position="102"/>
        <end position="126"/>
    </location>
</feature>
<evidence type="ECO:0008006" key="4">
    <source>
        <dbReference type="Google" id="ProtNLM"/>
    </source>
</evidence>
<feature type="transmembrane region" description="Helical" evidence="1">
    <location>
        <begin position="181"/>
        <end position="202"/>
    </location>
</feature>
<dbReference type="Proteomes" id="UP000093592">
    <property type="component" value="Unassembled WGS sequence"/>
</dbReference>
<feature type="transmembrane region" description="Helical" evidence="1">
    <location>
        <begin position="21"/>
        <end position="44"/>
    </location>
</feature>
<keyword evidence="1" id="KW-0812">Transmembrane</keyword>
<sequence length="247" mass="26951">MSTLAEEQDVRPTVNVRGQLICLWMTPVVGAVLVIAFLAFPGFFPPMSPRMTADQVAGFYAHNTTMIRFSMITYNLFGIMLIPLFALIVVQMKRMATPNQVLAYCYLTAAVSGATLFALADIFWLVAAYRPERNPQLIQLLNDLAWITFIAPVGMLVVQNLCLAVAVYLDAQPRPIFPRWVGAFSLATAAAMTPAAGAAVFRSGPLAWDGVVSFWVRIGAFAVNVAVMFVVVRRAIKQQADDGATAE</sequence>
<evidence type="ECO:0000313" key="3">
    <source>
        <dbReference type="Proteomes" id="UP000093592"/>
    </source>
</evidence>
<feature type="transmembrane region" description="Helical" evidence="1">
    <location>
        <begin position="72"/>
        <end position="90"/>
    </location>
</feature>
<accession>A0A1A2YUW0</accession>
<keyword evidence="1" id="KW-0472">Membrane</keyword>
<protein>
    <recommendedName>
        <fullName evidence="4">DUF4386 domain-containing protein</fullName>
    </recommendedName>
</protein>
<dbReference type="OrthoDB" id="4689187at2"/>
<feature type="transmembrane region" description="Helical" evidence="1">
    <location>
        <begin position="214"/>
        <end position="232"/>
    </location>
</feature>
<feature type="transmembrane region" description="Helical" evidence="1">
    <location>
        <begin position="146"/>
        <end position="169"/>
    </location>
</feature>
<dbReference type="RefSeq" id="WP_065016297.1">
    <property type="nucleotide sequence ID" value="NZ_LZKJ01000196.1"/>
</dbReference>